<dbReference type="Gene3D" id="3.40.50.150">
    <property type="entry name" value="Vaccinia Virus protein VP39"/>
    <property type="match status" value="1"/>
</dbReference>
<comment type="catalytic activity">
    <reaction evidence="8">
        <text>N-methylethanolamine phosphate + S-adenosyl-L-methionine = N,N-dimethylethanolamine phosphate + S-adenosyl-L-homocysteine + H(+)</text>
        <dbReference type="Rhea" id="RHEA:25321"/>
        <dbReference type="ChEBI" id="CHEBI:15378"/>
        <dbReference type="ChEBI" id="CHEBI:57781"/>
        <dbReference type="ChEBI" id="CHEBI:57856"/>
        <dbReference type="ChEBI" id="CHEBI:58641"/>
        <dbReference type="ChEBI" id="CHEBI:59789"/>
        <dbReference type="EC" id="2.1.1.103"/>
    </reaction>
    <physiologicalReaction direction="left-to-right" evidence="8">
        <dbReference type="Rhea" id="RHEA:25322"/>
    </physiologicalReaction>
</comment>
<proteinExistence type="predicted"/>
<dbReference type="GO" id="GO:0032259">
    <property type="term" value="P:methylation"/>
    <property type="evidence" value="ECO:0007669"/>
    <property type="project" value="UniProtKB-KW"/>
</dbReference>
<evidence type="ECO:0000256" key="1">
    <source>
        <dbReference type="ARBA" id="ARBA00004969"/>
    </source>
</evidence>
<dbReference type="CDD" id="cd02440">
    <property type="entry name" value="AdoMet_MTases"/>
    <property type="match status" value="1"/>
</dbReference>
<evidence type="ECO:0000313" key="11">
    <source>
        <dbReference type="Proteomes" id="UP000091956"/>
    </source>
</evidence>
<comment type="pathway">
    <text evidence="1">Phospholipid metabolism; phosphatidylcholine biosynthesis.</text>
</comment>
<evidence type="ECO:0000259" key="9">
    <source>
        <dbReference type="Pfam" id="PF13649"/>
    </source>
</evidence>
<dbReference type="OrthoDB" id="540004at2759"/>
<feature type="domain" description="Methyltransferase" evidence="9">
    <location>
        <begin position="54"/>
        <end position="145"/>
    </location>
</feature>
<evidence type="ECO:0000256" key="6">
    <source>
        <dbReference type="ARBA" id="ARBA00047619"/>
    </source>
</evidence>
<dbReference type="PANTHER" id="PTHR44307:SF2">
    <property type="entry name" value="PHOSPHOETHANOLAMINE METHYLTRANSFERASE ISOFORM X1"/>
    <property type="match status" value="1"/>
</dbReference>
<keyword evidence="11" id="KW-1185">Reference proteome</keyword>
<dbReference type="STRING" id="342668.A0A1B8GT85"/>
<dbReference type="EC" id="2.1.1.103" evidence="5"/>
<accession>A0A1B8GT85</accession>
<dbReference type="AlphaFoldDB" id="A0A1B8GT85"/>
<dbReference type="SUPFAM" id="SSF53335">
    <property type="entry name" value="S-adenosyl-L-methionine-dependent methyltransferases"/>
    <property type="match status" value="1"/>
</dbReference>
<dbReference type="InterPro" id="IPR029063">
    <property type="entry name" value="SAM-dependent_MTases_sf"/>
</dbReference>
<evidence type="ECO:0000256" key="2">
    <source>
        <dbReference type="ARBA" id="ARBA00005189"/>
    </source>
</evidence>
<name>A0A1B8GT85_9PEZI</name>
<evidence type="ECO:0000256" key="8">
    <source>
        <dbReference type="ARBA" id="ARBA00047841"/>
    </source>
</evidence>
<reference evidence="10 11" key="1">
    <citation type="submission" date="2016-03" db="EMBL/GenBank/DDBJ databases">
        <title>Comparative genomics of Pseudogymnoascus destructans, the fungus causing white-nose syndrome of bats.</title>
        <authorList>
            <person name="Palmer J.M."/>
            <person name="Drees K.P."/>
            <person name="Foster J.T."/>
            <person name="Lindner D.L."/>
        </authorList>
    </citation>
    <scope>NUCLEOTIDE SEQUENCE [LARGE SCALE GENOMIC DNA]</scope>
    <source>
        <strain evidence="10 11">UAMH 10579</strain>
    </source>
</reference>
<comment type="pathway">
    <text evidence="2">Lipid metabolism.</text>
</comment>
<keyword evidence="4" id="KW-0808">Transferase</keyword>
<organism evidence="10 11">
    <name type="scientific">Pseudogymnoascus verrucosus</name>
    <dbReference type="NCBI Taxonomy" id="342668"/>
    <lineage>
        <taxon>Eukaryota</taxon>
        <taxon>Fungi</taxon>
        <taxon>Dikarya</taxon>
        <taxon>Ascomycota</taxon>
        <taxon>Pezizomycotina</taxon>
        <taxon>Leotiomycetes</taxon>
        <taxon>Thelebolales</taxon>
        <taxon>Thelebolaceae</taxon>
        <taxon>Pseudogymnoascus</taxon>
    </lineage>
</organism>
<evidence type="ECO:0000256" key="5">
    <source>
        <dbReference type="ARBA" id="ARBA00035674"/>
    </source>
</evidence>
<evidence type="ECO:0000256" key="4">
    <source>
        <dbReference type="ARBA" id="ARBA00022679"/>
    </source>
</evidence>
<dbReference type="Pfam" id="PF13649">
    <property type="entry name" value="Methyltransf_25"/>
    <property type="match status" value="1"/>
</dbReference>
<sequence>MANEDNEKKRQLVEQGYDKIAQTYLDWTTTKKTPRLAYTEKMLSKMDAPSDATVLELGCGAGVPGTQLLSSRCAKVIANDISKAQIELAKTRVKGNVDFRHGDMTKLEFEAASLDAVVAFYSIFHLPRDEQPVLFKKIYSWMKPGSHLLCNLAATDIPGSTAENWLGSSMYWSSYGVETNLRLLREAGFAVTEHEILEDDEDGKIIPFLWILAEKIK</sequence>
<dbReference type="RefSeq" id="XP_018132768.1">
    <property type="nucleotide sequence ID" value="XM_018271947.2"/>
</dbReference>
<dbReference type="EMBL" id="KV460214">
    <property type="protein sequence ID" value="OBT99035.1"/>
    <property type="molecule type" value="Genomic_DNA"/>
</dbReference>
<dbReference type="PANTHER" id="PTHR44307">
    <property type="entry name" value="PHOSPHOETHANOLAMINE METHYLTRANSFERASE"/>
    <property type="match status" value="1"/>
</dbReference>
<dbReference type="Proteomes" id="UP000091956">
    <property type="component" value="Unassembled WGS sequence"/>
</dbReference>
<protein>
    <recommendedName>
        <fullName evidence="5">phosphoethanolamine N-methyltransferase</fullName>
        <ecNumber evidence="5">2.1.1.103</ecNumber>
    </recommendedName>
</protein>
<dbReference type="GeneID" id="28835824"/>
<dbReference type="InterPro" id="IPR041698">
    <property type="entry name" value="Methyltransf_25"/>
</dbReference>
<dbReference type="GO" id="GO:0000234">
    <property type="term" value="F:phosphoethanolamine N-methyltransferase activity"/>
    <property type="evidence" value="ECO:0007669"/>
    <property type="project" value="UniProtKB-EC"/>
</dbReference>
<keyword evidence="3" id="KW-0489">Methyltransferase</keyword>
<gene>
    <name evidence="10" type="ORF">VE01_02438</name>
</gene>
<comment type="catalytic activity">
    <reaction evidence="7">
        <text>phosphoethanolamine + S-adenosyl-L-methionine = N-methylethanolamine phosphate + S-adenosyl-L-homocysteine + H(+)</text>
        <dbReference type="Rhea" id="RHEA:20365"/>
        <dbReference type="ChEBI" id="CHEBI:15378"/>
        <dbReference type="ChEBI" id="CHEBI:57781"/>
        <dbReference type="ChEBI" id="CHEBI:57856"/>
        <dbReference type="ChEBI" id="CHEBI:58190"/>
        <dbReference type="ChEBI" id="CHEBI:59789"/>
        <dbReference type="EC" id="2.1.1.103"/>
    </reaction>
    <physiologicalReaction direction="left-to-right" evidence="7">
        <dbReference type="Rhea" id="RHEA:20366"/>
    </physiologicalReaction>
</comment>
<evidence type="ECO:0000256" key="3">
    <source>
        <dbReference type="ARBA" id="ARBA00022603"/>
    </source>
</evidence>
<comment type="catalytic activity">
    <reaction evidence="6">
        <text>N,N-dimethylethanolamine phosphate + S-adenosyl-L-methionine = phosphocholine + S-adenosyl-L-homocysteine + H(+)</text>
        <dbReference type="Rhea" id="RHEA:25325"/>
        <dbReference type="ChEBI" id="CHEBI:15378"/>
        <dbReference type="ChEBI" id="CHEBI:57856"/>
        <dbReference type="ChEBI" id="CHEBI:58641"/>
        <dbReference type="ChEBI" id="CHEBI:59789"/>
        <dbReference type="ChEBI" id="CHEBI:295975"/>
        <dbReference type="EC" id="2.1.1.103"/>
    </reaction>
    <physiologicalReaction direction="left-to-right" evidence="6">
        <dbReference type="Rhea" id="RHEA:25326"/>
    </physiologicalReaction>
</comment>
<evidence type="ECO:0000313" key="10">
    <source>
        <dbReference type="EMBL" id="OBT99035.1"/>
    </source>
</evidence>
<reference evidence="11" key="2">
    <citation type="journal article" date="2018" name="Nat. Commun.">
        <title>Extreme sensitivity to ultraviolet light in the fungal pathogen causing white-nose syndrome of bats.</title>
        <authorList>
            <person name="Palmer J.M."/>
            <person name="Drees K.P."/>
            <person name="Foster J.T."/>
            <person name="Lindner D.L."/>
        </authorList>
    </citation>
    <scope>NUCLEOTIDE SEQUENCE [LARGE SCALE GENOMIC DNA]</scope>
    <source>
        <strain evidence="11">UAMH 10579</strain>
    </source>
</reference>
<evidence type="ECO:0000256" key="7">
    <source>
        <dbReference type="ARBA" id="ARBA00047622"/>
    </source>
</evidence>